<name>A0A502C5N5_9SPHN</name>
<dbReference type="Proteomes" id="UP000318413">
    <property type="component" value="Unassembled WGS sequence"/>
</dbReference>
<organism evidence="1 2">
    <name type="scientific">Sphingomonas oligophenolica</name>
    <dbReference type="NCBI Taxonomy" id="301154"/>
    <lineage>
        <taxon>Bacteria</taxon>
        <taxon>Pseudomonadati</taxon>
        <taxon>Pseudomonadota</taxon>
        <taxon>Alphaproteobacteria</taxon>
        <taxon>Sphingomonadales</taxon>
        <taxon>Sphingomonadaceae</taxon>
        <taxon>Sphingomonas</taxon>
    </lineage>
</organism>
<evidence type="ECO:0000313" key="1">
    <source>
        <dbReference type="EMBL" id="TPG08123.1"/>
    </source>
</evidence>
<comment type="caution">
    <text evidence="1">The sequence shown here is derived from an EMBL/GenBank/DDBJ whole genome shotgun (WGS) entry which is preliminary data.</text>
</comment>
<accession>A0A502C5N5</accession>
<keyword evidence="2" id="KW-1185">Reference proteome</keyword>
<dbReference type="EMBL" id="RCZK01000017">
    <property type="protein sequence ID" value="TPG08123.1"/>
    <property type="molecule type" value="Genomic_DNA"/>
</dbReference>
<reference evidence="1 2" key="1">
    <citation type="journal article" date="2019" name="Environ. Microbiol.">
        <title>Species interactions and distinct microbial communities in high Arctic permafrost affected cryosols are associated with the CH4 and CO2 gas fluxes.</title>
        <authorList>
            <person name="Altshuler I."/>
            <person name="Hamel J."/>
            <person name="Turney S."/>
            <person name="Magnuson E."/>
            <person name="Levesque R."/>
            <person name="Greer C."/>
            <person name="Whyte L.G."/>
        </authorList>
    </citation>
    <scope>NUCLEOTIDE SEQUENCE [LARGE SCALE GENOMIC DNA]</scope>
    <source>
        <strain evidence="1 2">S5.1</strain>
    </source>
</reference>
<protein>
    <submittedName>
        <fullName evidence="1">Uncharacterized protein</fullName>
    </submittedName>
</protein>
<gene>
    <name evidence="1" type="ORF">EAH84_14210</name>
</gene>
<sequence>MPEELLAMADAIYWKALSGFDFSAYALMLRAVAERSSGADLYLQNDSVLGPFADVDELLARAPWDLSGFMGSAALENHIQSYAFLVRGVDDATVDRLASVMSTRWACNRWRDVVNLQETRFARVAAVGMSVGALWFAPRAGDGEIGLATAMKRKLARSSTKPVIADVRDPTLVAGLELVSAGFPFLKKSLFGRNRALQDANALAAFLAAQAHPPVIEGANDAGR</sequence>
<dbReference type="AlphaFoldDB" id="A0A502C5N5"/>
<evidence type="ECO:0000313" key="2">
    <source>
        <dbReference type="Proteomes" id="UP000318413"/>
    </source>
</evidence>
<proteinExistence type="predicted"/>